<keyword evidence="8" id="KW-0325">Glycoprotein</keyword>
<evidence type="ECO:0000256" key="2">
    <source>
        <dbReference type="ARBA" id="ARBA00022475"/>
    </source>
</evidence>
<keyword evidence="6 11" id="KW-0472">Membrane</keyword>
<dbReference type="InterPro" id="IPR017452">
    <property type="entry name" value="GPCR_Rhodpsn_7TM"/>
</dbReference>
<gene>
    <name evidence="12" type="ORF">PACLA_8A083106</name>
</gene>
<feature type="compositionally biased region" description="Polar residues" evidence="10">
    <location>
        <begin position="322"/>
        <end position="340"/>
    </location>
</feature>
<dbReference type="SMART" id="SM01381">
    <property type="entry name" value="7TM_GPCR_Srsx"/>
    <property type="match status" value="1"/>
</dbReference>
<name>A0A7D9DQB6_PARCT</name>
<organism evidence="12 13">
    <name type="scientific">Paramuricea clavata</name>
    <name type="common">Red gorgonian</name>
    <name type="synonym">Violescent sea-whip</name>
    <dbReference type="NCBI Taxonomy" id="317549"/>
    <lineage>
        <taxon>Eukaryota</taxon>
        <taxon>Metazoa</taxon>
        <taxon>Cnidaria</taxon>
        <taxon>Anthozoa</taxon>
        <taxon>Octocorallia</taxon>
        <taxon>Malacalcyonacea</taxon>
        <taxon>Plexauridae</taxon>
        <taxon>Paramuricea</taxon>
    </lineage>
</organism>
<feature type="transmembrane region" description="Helical" evidence="11">
    <location>
        <begin position="152"/>
        <end position="173"/>
    </location>
</feature>
<keyword evidence="9" id="KW-0807">Transducer</keyword>
<comment type="subcellular location">
    <subcellularLocation>
        <location evidence="1">Cell membrane</location>
        <topology evidence="1">Multi-pass membrane protein</topology>
    </subcellularLocation>
</comment>
<evidence type="ECO:0000313" key="13">
    <source>
        <dbReference type="Proteomes" id="UP001152795"/>
    </source>
</evidence>
<dbReference type="SUPFAM" id="SSF81321">
    <property type="entry name" value="Family A G protein-coupled receptor-like"/>
    <property type="match status" value="1"/>
</dbReference>
<feature type="compositionally biased region" description="Polar residues" evidence="10">
    <location>
        <begin position="292"/>
        <end position="302"/>
    </location>
</feature>
<keyword evidence="2" id="KW-1003">Cell membrane</keyword>
<dbReference type="GO" id="GO:0004930">
    <property type="term" value="F:G protein-coupled receptor activity"/>
    <property type="evidence" value="ECO:0007669"/>
    <property type="project" value="UniProtKB-KW"/>
</dbReference>
<dbReference type="PROSITE" id="PS50262">
    <property type="entry name" value="G_PROTEIN_RECEP_F1_2"/>
    <property type="match status" value="1"/>
</dbReference>
<dbReference type="CDD" id="cd00637">
    <property type="entry name" value="7tm_classA_rhodopsin-like"/>
    <property type="match status" value="1"/>
</dbReference>
<evidence type="ECO:0000256" key="1">
    <source>
        <dbReference type="ARBA" id="ARBA00004651"/>
    </source>
</evidence>
<feature type="transmembrane region" description="Helical" evidence="11">
    <location>
        <begin position="71"/>
        <end position="92"/>
    </location>
</feature>
<keyword evidence="3 11" id="KW-0812">Transmembrane</keyword>
<dbReference type="Gene3D" id="1.20.1070.10">
    <property type="entry name" value="Rhodopsin 7-helix transmembrane proteins"/>
    <property type="match status" value="2"/>
</dbReference>
<feature type="transmembrane region" description="Helical" evidence="11">
    <location>
        <begin position="112"/>
        <end position="132"/>
    </location>
</feature>
<feature type="transmembrane region" description="Helical" evidence="11">
    <location>
        <begin position="185"/>
        <end position="206"/>
    </location>
</feature>
<feature type="compositionally biased region" description="Basic and acidic residues" evidence="10">
    <location>
        <begin position="236"/>
        <end position="252"/>
    </location>
</feature>
<evidence type="ECO:0000256" key="3">
    <source>
        <dbReference type="ARBA" id="ARBA00022692"/>
    </source>
</evidence>
<sequence>MAVNFTDESPSYFSCAEWDQNFETVHTKALRTSYLWTCILNGVLAIHTAILNSLIVVLYFKDKRLQTTANVLILALAFSDLFVALVIQPAVIVNNALRFHEIYSCVSELTTFTLAEIGVGLSCCTVCFTMTLKRLFAICWPLKHRVLVTKSLLNKIFLAEVALHCVILLPLVLNSSLKFLMDLQSGFIIFGIIFVLAAYLCIFVIIHKRSRAVAKNGLTTDFLAKGSRNSKQKKISGKDVSQDSKRADKSPDDVSQYSKRTDESADNVSQDSKRENKSTIHVSQNFKEKSNSPKYVSQNSVPRNKPPKNISQGSKRERNLDENLSQNSNRNSLEIVSHDSNGNEIKGDQYTFSTCASFQKARLKLKQELRVCKAMAVIAGALALCFLPRAVIFKCAVSGVISMETFYNYLEPWLDVLAFVNSSLNPYIYFFHNKDITEGSSHLIGHVSDRSHISFERPSYLEFLY</sequence>
<feature type="transmembrane region" description="Helical" evidence="11">
    <location>
        <begin position="371"/>
        <end position="392"/>
    </location>
</feature>
<evidence type="ECO:0000256" key="10">
    <source>
        <dbReference type="SAM" id="MobiDB-lite"/>
    </source>
</evidence>
<dbReference type="PANTHER" id="PTHR24246:SF27">
    <property type="entry name" value="ADENOSINE RECEPTOR, ISOFORM A"/>
    <property type="match status" value="1"/>
</dbReference>
<dbReference type="PRINTS" id="PR00237">
    <property type="entry name" value="GPCRRHODOPSN"/>
</dbReference>
<dbReference type="OrthoDB" id="5859765at2759"/>
<dbReference type="GO" id="GO:0005886">
    <property type="term" value="C:plasma membrane"/>
    <property type="evidence" value="ECO:0007669"/>
    <property type="project" value="UniProtKB-SubCell"/>
</dbReference>
<keyword evidence="13" id="KW-1185">Reference proteome</keyword>
<dbReference type="Pfam" id="PF00001">
    <property type="entry name" value="7tm_1"/>
    <property type="match status" value="1"/>
</dbReference>
<evidence type="ECO:0000256" key="9">
    <source>
        <dbReference type="ARBA" id="ARBA00023224"/>
    </source>
</evidence>
<evidence type="ECO:0000256" key="11">
    <source>
        <dbReference type="SAM" id="Phobius"/>
    </source>
</evidence>
<feature type="transmembrane region" description="Helical" evidence="11">
    <location>
        <begin position="34"/>
        <end position="59"/>
    </location>
</feature>
<keyword evidence="7 12" id="KW-0675">Receptor</keyword>
<keyword evidence="5" id="KW-0297">G-protein coupled receptor</keyword>
<evidence type="ECO:0000256" key="4">
    <source>
        <dbReference type="ARBA" id="ARBA00022989"/>
    </source>
</evidence>
<dbReference type="PANTHER" id="PTHR24246">
    <property type="entry name" value="OLFACTORY RECEPTOR AND ADENOSINE RECEPTOR"/>
    <property type="match status" value="1"/>
</dbReference>
<protein>
    <submittedName>
        <fullName evidence="12">Octopamine receptor</fullName>
    </submittedName>
</protein>
<accession>A0A7D9DQB6</accession>
<evidence type="ECO:0000313" key="12">
    <source>
        <dbReference type="EMBL" id="CAB3990893.1"/>
    </source>
</evidence>
<feature type="region of interest" description="Disordered" evidence="10">
    <location>
        <begin position="233"/>
        <end position="340"/>
    </location>
</feature>
<dbReference type="InterPro" id="IPR000276">
    <property type="entry name" value="GPCR_Rhodpsn"/>
</dbReference>
<keyword evidence="4 11" id="KW-1133">Transmembrane helix</keyword>
<dbReference type="EMBL" id="CACRXK020001745">
    <property type="protein sequence ID" value="CAB3990893.1"/>
    <property type="molecule type" value="Genomic_DNA"/>
</dbReference>
<evidence type="ECO:0000256" key="7">
    <source>
        <dbReference type="ARBA" id="ARBA00023170"/>
    </source>
</evidence>
<evidence type="ECO:0000256" key="6">
    <source>
        <dbReference type="ARBA" id="ARBA00023136"/>
    </source>
</evidence>
<evidence type="ECO:0000256" key="8">
    <source>
        <dbReference type="ARBA" id="ARBA00023180"/>
    </source>
</evidence>
<evidence type="ECO:0000256" key="5">
    <source>
        <dbReference type="ARBA" id="ARBA00023040"/>
    </source>
</evidence>
<reference evidence="12" key="1">
    <citation type="submission" date="2020-04" db="EMBL/GenBank/DDBJ databases">
        <authorList>
            <person name="Alioto T."/>
            <person name="Alioto T."/>
            <person name="Gomez Garrido J."/>
        </authorList>
    </citation>
    <scope>NUCLEOTIDE SEQUENCE</scope>
    <source>
        <strain evidence="12">A484AB</strain>
    </source>
</reference>
<proteinExistence type="predicted"/>
<dbReference type="Proteomes" id="UP001152795">
    <property type="component" value="Unassembled WGS sequence"/>
</dbReference>
<comment type="caution">
    <text evidence="12">The sequence shown here is derived from an EMBL/GenBank/DDBJ whole genome shotgun (WGS) entry which is preliminary data.</text>
</comment>
<dbReference type="AlphaFoldDB" id="A0A7D9DQB6"/>